<proteinExistence type="predicted"/>
<sequence>RDGREPAKTAPGPGPGPVRDDHRAPTRDEQPVQDEQHTPTQGEQPVRDAQRTPTQGDQHDPAQSDQRDPGRDEQHTPTRDDQHDPTRRVPTHDEQRDPARSDQRAPTRDEQGTPTRDDQHDPTRRDPRDPARDGQHGPAHDEQRTPTRDDQHDPTRSGPPHNEQRDPARSDLRDPARDDQHDPARDEQRAPGREPEQEAVRQDEADVPAGLPPHLHDVFRDSDGTPAGRSFHDPADPAMRDLARRVPADPHRFVVDGHGDADGLRLGGGRRLDVDDLAHLIRNDPTWNGREVLLLSCRTGEGDFASQLSQRLGVPVVAPNGLAWSDGNGNVFASSGRPDADGRLRPGWPPNGAWNTHHPDGTTTPAGRDGYAPGHREGTRPGDDAEARGWRDWFRREGHVDPDGFRRFNTNEEGERYGENRLAHVYQNLPPQLQHAVYQYTVQSMPNPFLRPGADVAGYLNNLRLEDNYVRHLAALNGGSMPFHPDELRRMWSRPDLTDYQRQIIRHVLTQARPDLRLQEMWSNFGQREHLREYLGAEPTPDAFWRRINELDHALNQPLPEPVQALRGLHDVSFLRAADGNPLGGRHPLMLVGSMQSEPAYMSTSLGADTTQVDGQGFRYRLHLDVPAGSPGLWMGRSSAYDDQRELILQRGTSYYITGVTHTGFDENGFPVFDIQASVIPPGTMP</sequence>
<gene>
    <name evidence="3" type="ORF">E1298_42345</name>
</gene>
<feature type="non-terminal residue" evidence="3">
    <location>
        <position position="1"/>
    </location>
</feature>
<reference evidence="3 4" key="1">
    <citation type="submission" date="2019-03" db="EMBL/GenBank/DDBJ databases">
        <title>Draft genome sequences of novel Actinobacteria.</title>
        <authorList>
            <person name="Sahin N."/>
            <person name="Ay H."/>
            <person name="Saygin H."/>
        </authorList>
    </citation>
    <scope>NUCLEOTIDE SEQUENCE [LARGE SCALE GENOMIC DNA]</scope>
    <source>
        <strain evidence="3 4">H3C3</strain>
    </source>
</reference>
<name>A0A4R5A1J6_9ACTN</name>
<feature type="region of interest" description="Disordered" evidence="1">
    <location>
        <begin position="1"/>
        <end position="237"/>
    </location>
</feature>
<evidence type="ECO:0000259" key="2">
    <source>
        <dbReference type="Pfam" id="PF03496"/>
    </source>
</evidence>
<organism evidence="3 4">
    <name type="scientific">Actinomadura rubrisoli</name>
    <dbReference type="NCBI Taxonomy" id="2530368"/>
    <lineage>
        <taxon>Bacteria</taxon>
        <taxon>Bacillati</taxon>
        <taxon>Actinomycetota</taxon>
        <taxon>Actinomycetes</taxon>
        <taxon>Streptosporangiales</taxon>
        <taxon>Thermomonosporaceae</taxon>
        <taxon>Actinomadura</taxon>
    </lineage>
</organism>
<feature type="region of interest" description="Disordered" evidence="1">
    <location>
        <begin position="335"/>
        <end position="386"/>
    </location>
</feature>
<accession>A0A4R5A1J6</accession>
<dbReference type="GO" id="GO:0005576">
    <property type="term" value="C:extracellular region"/>
    <property type="evidence" value="ECO:0007669"/>
    <property type="project" value="InterPro"/>
</dbReference>
<evidence type="ECO:0000313" key="3">
    <source>
        <dbReference type="EMBL" id="TDD64484.1"/>
    </source>
</evidence>
<dbReference type="Proteomes" id="UP000294513">
    <property type="component" value="Unassembled WGS sequence"/>
</dbReference>
<feature type="compositionally biased region" description="Basic and acidic residues" evidence="1">
    <location>
        <begin position="18"/>
        <end position="37"/>
    </location>
</feature>
<dbReference type="PROSITE" id="PS51996">
    <property type="entry name" value="TR_MART"/>
    <property type="match status" value="1"/>
</dbReference>
<dbReference type="InterPro" id="IPR003540">
    <property type="entry name" value="ADP-ribosyltransferase"/>
</dbReference>
<dbReference type="Gene3D" id="3.90.176.10">
    <property type="entry name" value="Toxin ADP-ribosyltransferase, Chain A, domain 1"/>
    <property type="match status" value="1"/>
</dbReference>
<keyword evidence="4" id="KW-1185">Reference proteome</keyword>
<feature type="compositionally biased region" description="Basic and acidic residues" evidence="1">
    <location>
        <begin position="214"/>
        <end position="223"/>
    </location>
</feature>
<feature type="compositionally biased region" description="Basic and acidic residues" evidence="1">
    <location>
        <begin position="57"/>
        <end position="155"/>
    </location>
</feature>
<dbReference type="EMBL" id="SMKU01000440">
    <property type="protein sequence ID" value="TDD64484.1"/>
    <property type="molecule type" value="Genomic_DNA"/>
</dbReference>
<feature type="compositionally biased region" description="Basic and acidic residues" evidence="1">
    <location>
        <begin position="162"/>
        <end position="204"/>
    </location>
</feature>
<dbReference type="AlphaFoldDB" id="A0A4R5A1J6"/>
<evidence type="ECO:0000256" key="1">
    <source>
        <dbReference type="SAM" id="MobiDB-lite"/>
    </source>
</evidence>
<comment type="caution">
    <text evidence="3">The sequence shown here is derived from an EMBL/GenBank/DDBJ whole genome shotgun (WGS) entry which is preliminary data.</text>
</comment>
<feature type="domain" description="ADP ribosyltransferase" evidence="2">
    <location>
        <begin position="544"/>
        <end position="662"/>
    </location>
</feature>
<dbReference type="Pfam" id="PF03496">
    <property type="entry name" value="ADPrib_exo_Tox"/>
    <property type="match status" value="1"/>
</dbReference>
<protein>
    <recommendedName>
        <fullName evidence="2">ADP ribosyltransferase domain-containing protein</fullName>
    </recommendedName>
</protein>
<dbReference type="SUPFAM" id="SSF56399">
    <property type="entry name" value="ADP-ribosylation"/>
    <property type="match status" value="1"/>
</dbReference>
<feature type="compositionally biased region" description="Basic and acidic residues" evidence="1">
    <location>
        <begin position="374"/>
        <end position="386"/>
    </location>
</feature>
<evidence type="ECO:0000313" key="4">
    <source>
        <dbReference type="Proteomes" id="UP000294513"/>
    </source>
</evidence>